<comment type="caution">
    <text evidence="13">The sequence shown here is derived from an EMBL/GenBank/DDBJ whole genome shotgun (WGS) entry which is preliminary data.</text>
</comment>
<dbReference type="SUPFAM" id="SSF159127">
    <property type="entry name" value="HupF/HypC-like"/>
    <property type="match status" value="1"/>
</dbReference>
<evidence type="ECO:0000259" key="12">
    <source>
        <dbReference type="PROSITE" id="PS51163"/>
    </source>
</evidence>
<comment type="pathway">
    <text evidence="1">Protein modification; [NiFe] hydrogenase maturation.</text>
</comment>
<dbReference type="Gene3D" id="3.30.110.120">
    <property type="match status" value="1"/>
</dbReference>
<dbReference type="Gene3D" id="2.30.30.140">
    <property type="match status" value="1"/>
</dbReference>
<dbReference type="NCBIfam" id="TIGR00143">
    <property type="entry name" value="hypF"/>
    <property type="match status" value="1"/>
</dbReference>
<proteinExistence type="inferred from homology"/>
<evidence type="ECO:0000256" key="5">
    <source>
        <dbReference type="ARBA" id="ARBA00022723"/>
    </source>
</evidence>
<sequence>MCLGIPGQVVEIVDGFAGQLALVDVAGARRRVNIGMLDDPPEPGAWVLIHMGFAVEVIDGAEAARAMAGLELMGQARRLRRRYTVSGLVQGVGFRPFAYATAAALTLSGSVANTPDGVVIEVEGDADAVLEYGHRLRTDAPPLAMVMDVADEDLPLQGGTGFTIASSKGDGPPHTLASPDVTVCDDCLSELRDPADRRYRHPFITCTNCGPRFTIITALPYDRASTTMAGFPMCPACRAEYEDPADRRFHAQPIACPSCGPRLELVDADGSSLSDDPISDTRRRLAAGQIVAIKGLGGYHLACDARNADAVAELRRRKQRGGKPFAVMVADLDTARELVTFPDGAEDLLTDPRHPIVLLPRLLPAELATSVAPDNPDLGLMLPYTPLHVLLFGLPGDSGGPDALVMTSGNLSGEPIVIDDAEALRLLGALADAWLRHDRGIRVPCDDSVSRVVGGVELPVRRSRGYAPMPIALPFEVPPMLAAGGDLKSTCAVAAGRYAWLSQHIGDMDDLRTIDALSSTSRHLEELTGVRPEVVVADLHPGYRSSEWAKRYAGERPVRRVQHHHAHVAAVMAEHGLGVDERVIGIAFDGTGYGTDGAVWGGEMLIADYKSFRRAARLGYVPLAGGDASVLRPYRMALSHLFAAGVPWHPDLPAVVACPPAERDLLARQFGSGTGCVPTSSMGRLFDAVAALAGVRQTVEYEAEAAIVLEGLARSAHTGQDHPYTFELCPSPDGPDVADGGPVIRQVARDVLAGVPAAIIAARFHAGVAALIGMLAEHGRDETGLDVIALGGGVFQNALLLETVVDDLGRRGFTVLRPRLLPPNDGGLALGQLVIAAAG</sequence>
<dbReference type="Pfam" id="PF01455">
    <property type="entry name" value="HupF_HypC"/>
    <property type="match status" value="1"/>
</dbReference>
<dbReference type="InterPro" id="IPR019812">
    <property type="entry name" value="Hydgase_assmbl_chp_CS"/>
</dbReference>
<dbReference type="Pfam" id="PF00708">
    <property type="entry name" value="Acylphosphatase"/>
    <property type="match status" value="1"/>
</dbReference>
<dbReference type="Gene3D" id="3.30.420.360">
    <property type="match status" value="1"/>
</dbReference>
<feature type="domain" description="YrdC-like" evidence="12">
    <location>
        <begin position="275"/>
        <end position="465"/>
    </location>
</feature>
<dbReference type="SUPFAM" id="SSF53067">
    <property type="entry name" value="Actin-like ATPase domain"/>
    <property type="match status" value="1"/>
</dbReference>
<evidence type="ECO:0000256" key="8">
    <source>
        <dbReference type="ARBA" id="ARBA00048220"/>
    </source>
</evidence>
<evidence type="ECO:0000256" key="7">
    <source>
        <dbReference type="ARBA" id="ARBA00022833"/>
    </source>
</evidence>
<gene>
    <name evidence="13" type="primary">hypF</name>
    <name evidence="13" type="ORF">Adu01nite_40780</name>
</gene>
<dbReference type="InterPro" id="IPR055128">
    <property type="entry name" value="HypF_C_2"/>
</dbReference>
<keyword evidence="5" id="KW-0479">Metal-binding</keyword>
<dbReference type="InterPro" id="IPR043129">
    <property type="entry name" value="ATPase_NBD"/>
</dbReference>
<dbReference type="Pfam" id="PF07503">
    <property type="entry name" value="zf-HYPF"/>
    <property type="match status" value="2"/>
</dbReference>
<evidence type="ECO:0000256" key="6">
    <source>
        <dbReference type="ARBA" id="ARBA00022771"/>
    </source>
</evidence>
<keyword evidence="10" id="KW-0378">Hydrolase</keyword>
<dbReference type="EC" id="6.2.-.-" evidence="9"/>
<dbReference type="InterPro" id="IPR001792">
    <property type="entry name" value="Acylphosphatase-like_dom"/>
</dbReference>
<name>A0ABQ3YYS3_9ACTN</name>
<dbReference type="InterPro" id="IPR017968">
    <property type="entry name" value="Acylphosphatase_CS"/>
</dbReference>
<evidence type="ECO:0000256" key="10">
    <source>
        <dbReference type="PROSITE-ProRule" id="PRU00520"/>
    </source>
</evidence>
<dbReference type="InterPro" id="IPR017945">
    <property type="entry name" value="DHBP_synth_RibB-like_a/b_dom"/>
</dbReference>
<dbReference type="Gene3D" id="3.30.420.40">
    <property type="match status" value="1"/>
</dbReference>
<dbReference type="SUPFAM" id="SSF55821">
    <property type="entry name" value="YrdC/RibB"/>
    <property type="match status" value="1"/>
</dbReference>
<dbReference type="InterPro" id="IPR051060">
    <property type="entry name" value="Carbamoyltrans_HypF-like"/>
</dbReference>
<evidence type="ECO:0000313" key="13">
    <source>
        <dbReference type="EMBL" id="GIE02728.1"/>
    </source>
</evidence>
<feature type="active site" evidence="10">
    <location>
        <position position="113"/>
    </location>
</feature>
<evidence type="ECO:0000256" key="9">
    <source>
        <dbReference type="PIRNR" id="PIRNR006256"/>
    </source>
</evidence>
<dbReference type="InterPro" id="IPR041440">
    <property type="entry name" value="HypF_C"/>
</dbReference>
<dbReference type="InterPro" id="IPR006070">
    <property type="entry name" value="Sua5-like_dom"/>
</dbReference>
<dbReference type="NCBIfam" id="TIGR00074">
    <property type="entry name" value="hypC_hupF"/>
    <property type="match status" value="1"/>
</dbReference>
<comment type="similarity">
    <text evidence="3 9">Belongs to the carbamoyltransferase HypF family.</text>
</comment>
<dbReference type="PROSITE" id="PS00150">
    <property type="entry name" value="ACYLPHOSPHATASE_1"/>
    <property type="match status" value="1"/>
</dbReference>
<keyword evidence="7" id="KW-0862">Zinc</keyword>
<dbReference type="Pfam" id="PF01300">
    <property type="entry name" value="Sua5_yciO_yrdC"/>
    <property type="match status" value="1"/>
</dbReference>
<dbReference type="RefSeq" id="WP_203728455.1">
    <property type="nucleotide sequence ID" value="NZ_BAAATX010000013.1"/>
</dbReference>
<evidence type="ECO:0000256" key="4">
    <source>
        <dbReference type="ARBA" id="ARBA00022598"/>
    </source>
</evidence>
<dbReference type="InterPro" id="IPR036046">
    <property type="entry name" value="Acylphosphatase-like_dom_sf"/>
</dbReference>
<dbReference type="PROSITE" id="PS51160">
    <property type="entry name" value="ACYLPHOSPHATASE_3"/>
    <property type="match status" value="1"/>
</dbReference>
<evidence type="ECO:0000256" key="3">
    <source>
        <dbReference type="ARBA" id="ARBA00008097"/>
    </source>
</evidence>
<reference evidence="13 14" key="1">
    <citation type="submission" date="2021-01" db="EMBL/GenBank/DDBJ databases">
        <title>Whole genome shotgun sequence of Actinoplanes durhamensis NBRC 14914.</title>
        <authorList>
            <person name="Komaki H."/>
            <person name="Tamura T."/>
        </authorList>
    </citation>
    <scope>NUCLEOTIDE SEQUENCE [LARGE SCALE GENOMIC DNA]</scope>
    <source>
        <strain evidence="13 14">NBRC 14914</strain>
    </source>
</reference>
<dbReference type="InterPro" id="IPR011125">
    <property type="entry name" value="Znf_HypF"/>
</dbReference>
<keyword evidence="4" id="KW-0436">Ligase</keyword>
<comment type="catalytic activity">
    <reaction evidence="8">
        <text>C-terminal L-cysteinyl-[HypE protein] + carbamoyl phosphate + ATP + H2O = C-terminal S-carboxamide-L-cysteinyl-[HypE protein] + AMP + phosphate + diphosphate + H(+)</text>
        <dbReference type="Rhea" id="RHEA:55636"/>
        <dbReference type="Rhea" id="RHEA-COMP:14247"/>
        <dbReference type="Rhea" id="RHEA-COMP:14392"/>
        <dbReference type="ChEBI" id="CHEBI:15377"/>
        <dbReference type="ChEBI" id="CHEBI:15378"/>
        <dbReference type="ChEBI" id="CHEBI:30616"/>
        <dbReference type="ChEBI" id="CHEBI:33019"/>
        <dbReference type="ChEBI" id="CHEBI:43474"/>
        <dbReference type="ChEBI" id="CHEBI:58228"/>
        <dbReference type="ChEBI" id="CHEBI:76913"/>
        <dbReference type="ChEBI" id="CHEBI:139126"/>
        <dbReference type="ChEBI" id="CHEBI:456215"/>
    </reaction>
</comment>
<dbReference type="Pfam" id="PF22521">
    <property type="entry name" value="HypF_C_2"/>
    <property type="match status" value="1"/>
</dbReference>
<dbReference type="PIRSF" id="PIRSF006256">
    <property type="entry name" value="CMPcnvr_hdrg_mat"/>
    <property type="match status" value="1"/>
</dbReference>
<dbReference type="EMBL" id="BOML01000033">
    <property type="protein sequence ID" value="GIE02728.1"/>
    <property type="molecule type" value="Genomic_DNA"/>
</dbReference>
<dbReference type="SUPFAM" id="SSF54975">
    <property type="entry name" value="Acylphosphatase/BLUF domain-like"/>
    <property type="match status" value="1"/>
</dbReference>
<dbReference type="PANTHER" id="PTHR42959:SF1">
    <property type="entry name" value="CARBAMOYLTRANSFERASE HYPF"/>
    <property type="match status" value="1"/>
</dbReference>
<comment type="similarity">
    <text evidence="2">Belongs to the HupF/HypC family.</text>
</comment>
<keyword evidence="14" id="KW-1185">Reference proteome</keyword>
<evidence type="ECO:0000313" key="14">
    <source>
        <dbReference type="Proteomes" id="UP000637628"/>
    </source>
</evidence>
<dbReference type="InterPro" id="IPR001109">
    <property type="entry name" value="Hydrogenase_HupF/HypC"/>
</dbReference>
<evidence type="ECO:0000259" key="11">
    <source>
        <dbReference type="PROSITE" id="PS51160"/>
    </source>
</evidence>
<evidence type="ECO:0000256" key="1">
    <source>
        <dbReference type="ARBA" id="ARBA00004711"/>
    </source>
</evidence>
<accession>A0ABQ3YYS3</accession>
<dbReference type="PROSITE" id="PS51163">
    <property type="entry name" value="YRDC"/>
    <property type="match status" value="1"/>
</dbReference>
<protein>
    <recommendedName>
        <fullName evidence="9">Carbamoyltransferase</fullName>
        <ecNumber evidence="9">6.2.-.-</ecNumber>
    </recommendedName>
</protein>
<dbReference type="PRINTS" id="PR00445">
    <property type="entry name" value="HUPFHYPC"/>
</dbReference>
<dbReference type="PANTHER" id="PTHR42959">
    <property type="entry name" value="CARBAMOYLTRANSFERASE"/>
    <property type="match status" value="1"/>
</dbReference>
<feature type="domain" description="Acylphosphatase-like" evidence="11">
    <location>
        <begin position="80"/>
        <end position="166"/>
    </location>
</feature>
<keyword evidence="6" id="KW-0863">Zinc-finger</keyword>
<organism evidence="13 14">
    <name type="scientific">Paractinoplanes durhamensis</name>
    <dbReference type="NCBI Taxonomy" id="113563"/>
    <lineage>
        <taxon>Bacteria</taxon>
        <taxon>Bacillati</taxon>
        <taxon>Actinomycetota</taxon>
        <taxon>Actinomycetes</taxon>
        <taxon>Micromonosporales</taxon>
        <taxon>Micromonosporaceae</taxon>
        <taxon>Paractinoplanes</taxon>
    </lineage>
</organism>
<comment type="catalytic activity">
    <reaction evidence="10">
        <text>an acyl phosphate + H2O = a carboxylate + phosphate + H(+)</text>
        <dbReference type="Rhea" id="RHEA:14965"/>
        <dbReference type="ChEBI" id="CHEBI:15377"/>
        <dbReference type="ChEBI" id="CHEBI:15378"/>
        <dbReference type="ChEBI" id="CHEBI:29067"/>
        <dbReference type="ChEBI" id="CHEBI:43474"/>
        <dbReference type="ChEBI" id="CHEBI:59918"/>
        <dbReference type="EC" id="3.6.1.7"/>
    </reaction>
</comment>
<dbReference type="InterPro" id="IPR004421">
    <property type="entry name" value="Carbamoyltransferase_HypF"/>
</dbReference>
<dbReference type="Proteomes" id="UP000637628">
    <property type="component" value="Unassembled WGS sequence"/>
</dbReference>
<dbReference type="Gene3D" id="3.90.870.50">
    <property type="match status" value="1"/>
</dbReference>
<evidence type="ECO:0000256" key="2">
    <source>
        <dbReference type="ARBA" id="ARBA00006018"/>
    </source>
</evidence>
<dbReference type="PROSITE" id="PS01097">
    <property type="entry name" value="HUPF_HYPC"/>
    <property type="match status" value="1"/>
</dbReference>
<feature type="active site" evidence="10">
    <location>
        <position position="95"/>
    </location>
</feature>
<dbReference type="Pfam" id="PF17788">
    <property type="entry name" value="HypF_C"/>
    <property type="match status" value="1"/>
</dbReference>